<evidence type="ECO:0000313" key="2">
    <source>
        <dbReference type="Proteomes" id="UP000265520"/>
    </source>
</evidence>
<proteinExistence type="predicted"/>
<comment type="caution">
    <text evidence="1">The sequence shown here is derived from an EMBL/GenBank/DDBJ whole genome shotgun (WGS) entry which is preliminary data.</text>
</comment>
<dbReference type="Proteomes" id="UP000265520">
    <property type="component" value="Unassembled WGS sequence"/>
</dbReference>
<dbReference type="AlphaFoldDB" id="A0A392UC14"/>
<keyword evidence="2" id="KW-1185">Reference proteome</keyword>
<protein>
    <submittedName>
        <fullName evidence="1">Uncharacterized protein</fullName>
    </submittedName>
</protein>
<dbReference type="EMBL" id="LXQA010774866">
    <property type="protein sequence ID" value="MCI70387.1"/>
    <property type="molecule type" value="Genomic_DNA"/>
</dbReference>
<organism evidence="1 2">
    <name type="scientific">Trifolium medium</name>
    <dbReference type="NCBI Taxonomy" id="97028"/>
    <lineage>
        <taxon>Eukaryota</taxon>
        <taxon>Viridiplantae</taxon>
        <taxon>Streptophyta</taxon>
        <taxon>Embryophyta</taxon>
        <taxon>Tracheophyta</taxon>
        <taxon>Spermatophyta</taxon>
        <taxon>Magnoliopsida</taxon>
        <taxon>eudicotyledons</taxon>
        <taxon>Gunneridae</taxon>
        <taxon>Pentapetalae</taxon>
        <taxon>rosids</taxon>
        <taxon>fabids</taxon>
        <taxon>Fabales</taxon>
        <taxon>Fabaceae</taxon>
        <taxon>Papilionoideae</taxon>
        <taxon>50 kb inversion clade</taxon>
        <taxon>NPAAA clade</taxon>
        <taxon>Hologalegina</taxon>
        <taxon>IRL clade</taxon>
        <taxon>Trifolieae</taxon>
        <taxon>Trifolium</taxon>
    </lineage>
</organism>
<sequence>SMGVQVSKEKTTVEPEEVLKVEVDQTVLLDLQRSFVGVLALDVEVRRIKTTLYMEG</sequence>
<accession>A0A392UC14</accession>
<evidence type="ECO:0000313" key="1">
    <source>
        <dbReference type="EMBL" id="MCI70387.1"/>
    </source>
</evidence>
<reference evidence="1 2" key="1">
    <citation type="journal article" date="2018" name="Front. Plant Sci.">
        <title>Red Clover (Trifolium pratense) and Zigzag Clover (T. medium) - A Picture of Genomic Similarities and Differences.</title>
        <authorList>
            <person name="Dluhosova J."/>
            <person name="Istvanek J."/>
            <person name="Nedelnik J."/>
            <person name="Repkova J."/>
        </authorList>
    </citation>
    <scope>NUCLEOTIDE SEQUENCE [LARGE SCALE GENOMIC DNA]</scope>
    <source>
        <strain evidence="2">cv. 10/8</strain>
        <tissue evidence="1">Leaf</tissue>
    </source>
</reference>
<name>A0A392UC14_9FABA</name>
<feature type="non-terminal residue" evidence="1">
    <location>
        <position position="1"/>
    </location>
</feature>